<reference evidence="2" key="2">
    <citation type="submission" date="2015-01" db="EMBL/GenBank/DDBJ databases">
        <title>Evolutionary Origins and Diversification of the Mycorrhizal Mutualists.</title>
        <authorList>
            <consortium name="DOE Joint Genome Institute"/>
            <consortium name="Mycorrhizal Genomics Consortium"/>
            <person name="Kohler A."/>
            <person name="Kuo A."/>
            <person name="Nagy L.G."/>
            <person name="Floudas D."/>
            <person name="Copeland A."/>
            <person name="Barry K.W."/>
            <person name="Cichocki N."/>
            <person name="Veneault-Fourrey C."/>
            <person name="LaButti K."/>
            <person name="Lindquist E.A."/>
            <person name="Lipzen A."/>
            <person name="Lundell T."/>
            <person name="Morin E."/>
            <person name="Murat C."/>
            <person name="Riley R."/>
            <person name="Ohm R."/>
            <person name="Sun H."/>
            <person name="Tunlid A."/>
            <person name="Henrissat B."/>
            <person name="Grigoriev I.V."/>
            <person name="Hibbett D.S."/>
            <person name="Martin F."/>
        </authorList>
    </citation>
    <scope>NUCLEOTIDE SEQUENCE [LARGE SCALE GENOMIC DNA]</scope>
    <source>
        <strain evidence="2">h7</strain>
    </source>
</reference>
<proteinExistence type="predicted"/>
<reference evidence="1 2" key="1">
    <citation type="submission" date="2014-04" db="EMBL/GenBank/DDBJ databases">
        <authorList>
            <consortium name="DOE Joint Genome Institute"/>
            <person name="Kuo A."/>
            <person name="Gay G."/>
            <person name="Dore J."/>
            <person name="Kohler A."/>
            <person name="Nagy L.G."/>
            <person name="Floudas D."/>
            <person name="Copeland A."/>
            <person name="Barry K.W."/>
            <person name="Cichocki N."/>
            <person name="Veneault-Fourrey C."/>
            <person name="LaButti K."/>
            <person name="Lindquist E.A."/>
            <person name="Lipzen A."/>
            <person name="Lundell T."/>
            <person name="Morin E."/>
            <person name="Murat C."/>
            <person name="Sun H."/>
            <person name="Tunlid A."/>
            <person name="Henrissat B."/>
            <person name="Grigoriev I.V."/>
            <person name="Hibbett D.S."/>
            <person name="Martin F."/>
            <person name="Nordberg H.P."/>
            <person name="Cantor M.N."/>
            <person name="Hua S.X."/>
        </authorList>
    </citation>
    <scope>NUCLEOTIDE SEQUENCE [LARGE SCALE GENOMIC DNA]</scope>
    <source>
        <strain evidence="2">h7</strain>
    </source>
</reference>
<dbReference type="AlphaFoldDB" id="A0A0C3BWJ9"/>
<evidence type="ECO:0000313" key="1">
    <source>
        <dbReference type="EMBL" id="KIM36459.1"/>
    </source>
</evidence>
<dbReference type="HOGENOM" id="CLU_1390398_0_0_1"/>
<protein>
    <submittedName>
        <fullName evidence="1">Uncharacterized protein</fullName>
    </submittedName>
</protein>
<keyword evidence="2" id="KW-1185">Reference proteome</keyword>
<accession>A0A0C3BWJ9</accession>
<name>A0A0C3BWJ9_HEBCY</name>
<dbReference type="Proteomes" id="UP000053424">
    <property type="component" value="Unassembled WGS sequence"/>
</dbReference>
<dbReference type="EMBL" id="KN831805">
    <property type="protein sequence ID" value="KIM36459.1"/>
    <property type="molecule type" value="Genomic_DNA"/>
</dbReference>
<evidence type="ECO:0000313" key="2">
    <source>
        <dbReference type="Proteomes" id="UP000053424"/>
    </source>
</evidence>
<sequence length="196" mass="22734">MNSPPLEPLRYVRLVHETTVQTTLCIYEEILPDFEVRQTVNRLTHLTRHAPRKGDSPTALEEYTFCSVNDNGDNLEVFAKFSKWAEFKDTLSFHDGTSEINYQQAPGDFLVTEWEGGERIGYTFVHDSGWSWIPNDKGYKLLDQNSDVKHDKYVAILNNEKGEFGLSITKIDDRFTELFRRKVLVSAWLLWKGLVQ</sequence>
<organism evidence="1 2">
    <name type="scientific">Hebeloma cylindrosporum</name>
    <dbReference type="NCBI Taxonomy" id="76867"/>
    <lineage>
        <taxon>Eukaryota</taxon>
        <taxon>Fungi</taxon>
        <taxon>Dikarya</taxon>
        <taxon>Basidiomycota</taxon>
        <taxon>Agaricomycotina</taxon>
        <taxon>Agaricomycetes</taxon>
        <taxon>Agaricomycetidae</taxon>
        <taxon>Agaricales</taxon>
        <taxon>Agaricineae</taxon>
        <taxon>Hymenogastraceae</taxon>
        <taxon>Hebeloma</taxon>
    </lineage>
</organism>
<gene>
    <name evidence="1" type="ORF">M413DRAFT_31687</name>
</gene>